<evidence type="ECO:0000259" key="1">
    <source>
        <dbReference type="PROSITE" id="PS51034"/>
    </source>
</evidence>
<name>A0A915HKI8_ROMCU</name>
<evidence type="ECO:0000313" key="3">
    <source>
        <dbReference type="WBParaSite" id="nRc.2.0.1.t02483-RA"/>
    </source>
</evidence>
<keyword evidence="2" id="KW-1185">Reference proteome</keyword>
<feature type="domain" description="ZP" evidence="1">
    <location>
        <begin position="15"/>
        <end position="77"/>
    </location>
</feature>
<organism evidence="2 3">
    <name type="scientific">Romanomermis culicivorax</name>
    <name type="common">Nematode worm</name>
    <dbReference type="NCBI Taxonomy" id="13658"/>
    <lineage>
        <taxon>Eukaryota</taxon>
        <taxon>Metazoa</taxon>
        <taxon>Ecdysozoa</taxon>
        <taxon>Nematoda</taxon>
        <taxon>Enoplea</taxon>
        <taxon>Dorylaimia</taxon>
        <taxon>Mermithida</taxon>
        <taxon>Mermithoidea</taxon>
        <taxon>Mermithidae</taxon>
        <taxon>Romanomermis</taxon>
    </lineage>
</organism>
<dbReference type="Proteomes" id="UP000887565">
    <property type="component" value="Unplaced"/>
</dbReference>
<sequence length="77" mass="8802">DSIFLRIGPRGAEIVCNSDHLEINILTKRPFNGHLYIKNHFGERNCSTRAPMKKNGQYGNHVSLKVKLTFCDIKAQF</sequence>
<dbReference type="InterPro" id="IPR056953">
    <property type="entry name" value="CUT_N"/>
</dbReference>
<proteinExistence type="predicted"/>
<accession>A0A915HKI8</accession>
<dbReference type="WBParaSite" id="nRc.2.0.1.t02483-RA">
    <property type="protein sequence ID" value="nRc.2.0.1.t02483-RA"/>
    <property type="gene ID" value="nRc.2.0.1.g02483"/>
</dbReference>
<protein>
    <submittedName>
        <fullName evidence="3">ZP domain-containing protein</fullName>
    </submittedName>
</protein>
<dbReference type="InterPro" id="IPR001507">
    <property type="entry name" value="ZP_dom"/>
</dbReference>
<reference evidence="3" key="1">
    <citation type="submission" date="2022-11" db="UniProtKB">
        <authorList>
            <consortium name="WormBaseParasite"/>
        </authorList>
    </citation>
    <scope>IDENTIFICATION</scope>
</reference>
<evidence type="ECO:0000313" key="2">
    <source>
        <dbReference type="Proteomes" id="UP000887565"/>
    </source>
</evidence>
<dbReference type="Pfam" id="PF25057">
    <property type="entry name" value="CUT_N"/>
    <property type="match status" value="1"/>
</dbReference>
<dbReference type="AlphaFoldDB" id="A0A915HKI8"/>
<dbReference type="PROSITE" id="PS51034">
    <property type="entry name" value="ZP_2"/>
    <property type="match status" value="1"/>
</dbReference>